<evidence type="ECO:0000256" key="2">
    <source>
        <dbReference type="SAM" id="Phobius"/>
    </source>
</evidence>
<feature type="transmembrane region" description="Helical" evidence="2">
    <location>
        <begin position="526"/>
        <end position="548"/>
    </location>
</feature>
<reference evidence="5" key="2">
    <citation type="submission" date="2021-03" db="EMBL/GenBank/DDBJ databases">
        <authorList>
            <person name="Alouane T."/>
            <person name="Langin T."/>
            <person name="Bonhomme L."/>
        </authorList>
    </citation>
    <scope>NUCLEOTIDE SEQUENCE</scope>
    <source>
        <strain evidence="5">MDC_Fg202</strain>
    </source>
</reference>
<keyword evidence="2" id="KW-0472">Membrane</keyword>
<feature type="transmembrane region" description="Helical" evidence="2">
    <location>
        <begin position="471"/>
        <end position="489"/>
    </location>
</feature>
<evidence type="ECO:0000259" key="3">
    <source>
        <dbReference type="Pfam" id="PF04982"/>
    </source>
</evidence>
<dbReference type="InterPro" id="IPR036291">
    <property type="entry name" value="NAD(P)-bd_dom_sf"/>
</dbReference>
<dbReference type="EMBL" id="CAAKMV010000125">
    <property type="protein sequence ID" value="VIO56710.1"/>
    <property type="molecule type" value="Genomic_DNA"/>
</dbReference>
<dbReference type="Gene3D" id="3.40.50.720">
    <property type="entry name" value="NAD(P)-binding Rossmann-like Domain"/>
    <property type="match status" value="1"/>
</dbReference>
<evidence type="ECO:0000259" key="4">
    <source>
        <dbReference type="Pfam" id="PF22917"/>
    </source>
</evidence>
<evidence type="ECO:0008006" key="7">
    <source>
        <dbReference type="Google" id="ProtNLM"/>
    </source>
</evidence>
<feature type="domain" description="HPP transmembrane region" evidence="3">
    <location>
        <begin position="438"/>
        <end position="598"/>
    </location>
</feature>
<dbReference type="Pfam" id="PF04982">
    <property type="entry name" value="TM_HPP"/>
    <property type="match status" value="1"/>
</dbReference>
<organism evidence="6">
    <name type="scientific">Gibberella zeae</name>
    <name type="common">Wheat head blight fungus</name>
    <name type="synonym">Fusarium graminearum</name>
    <dbReference type="NCBI Taxonomy" id="5518"/>
    <lineage>
        <taxon>Eukaryota</taxon>
        <taxon>Fungi</taxon>
        <taxon>Dikarya</taxon>
        <taxon>Ascomycota</taxon>
        <taxon>Pezizomycotina</taxon>
        <taxon>Sordariomycetes</taxon>
        <taxon>Hypocreomycetidae</taxon>
        <taxon>Hypocreales</taxon>
        <taxon>Nectriaceae</taxon>
        <taxon>Fusarium</taxon>
    </lineage>
</organism>
<dbReference type="SUPFAM" id="SSF51735">
    <property type="entry name" value="NAD(P)-binding Rossmann-fold domains"/>
    <property type="match status" value="1"/>
</dbReference>
<evidence type="ECO:0000313" key="6">
    <source>
        <dbReference type="EMBL" id="VIO56710.1"/>
    </source>
</evidence>
<dbReference type="Proteomes" id="UP000746612">
    <property type="component" value="Unassembled WGS sequence"/>
</dbReference>
<feature type="domain" description="PRISE-like Rossmann-fold" evidence="4">
    <location>
        <begin position="8"/>
        <end position="382"/>
    </location>
</feature>
<feature type="transmembrane region" description="Helical" evidence="2">
    <location>
        <begin position="501"/>
        <end position="519"/>
    </location>
</feature>
<dbReference type="EMBL" id="CAJPIJ010000012">
    <property type="protein sequence ID" value="CAG1962892.1"/>
    <property type="molecule type" value="Genomic_DNA"/>
</dbReference>
<name>A0A4E9E060_GIBZA</name>
<feature type="compositionally biased region" description="Basic and acidic residues" evidence="1">
    <location>
        <begin position="611"/>
        <end position="627"/>
    </location>
</feature>
<gene>
    <name evidence="6" type="ORF">FUG_LOCUS220948</name>
    <name evidence="5" type="ORF">MDCFG202_LOCUS4066</name>
</gene>
<dbReference type="AlphaFoldDB" id="A0A4E9E060"/>
<feature type="region of interest" description="Disordered" evidence="1">
    <location>
        <begin position="611"/>
        <end position="646"/>
    </location>
</feature>
<accession>A0A4E9E060</accession>
<protein>
    <recommendedName>
        <fullName evidence="7">NAD-dependent epimerase/dehydratase domain-containing protein</fullName>
    </recommendedName>
</protein>
<dbReference type="PANTHER" id="PTHR32487:SF4">
    <property type="entry name" value="SIRQ PROTEIN"/>
    <property type="match status" value="1"/>
</dbReference>
<evidence type="ECO:0000256" key="1">
    <source>
        <dbReference type="SAM" id="MobiDB-lite"/>
    </source>
</evidence>
<sequence>MSTPQNHAVVFGATGLIGWAAVNQLLSNYPAPNTFASVTAVSNRPLDAQRTFWPKESSERPKVQLVSGVDLKRGELKEQLKDNVAGIEITTHVFYFVFAPHDEDHQEECKINCDMMRNLASALNALSPNLKSFVYSGGTRGYGIYIPGGIFAPPLDESMADTIPANYAKTVAYPWFRRILTDASAGREWTWTEVCPDVVVGFSAIGSNYSLALHWAQYLSLYAKNNGEGAEVVFPGNKEAYNARFTSVSSSILGRIAIHAALNPSSCGGKIINMSDRAEPTTFAEVWPRIASFFGLVGVAPGGAEGQRPSEYIETHGHLLGEYGKTAGVGAGRKQLDSVGWWLTFDRQLSAERLRSVGFNEEQDPSEGWIEAFSKFRDAEIILPPQFISMPSSNPKKWTFDIDRFINPFIPPPPWKHLPYPIAYIFGYRHQKPSSIGSILPVVWAFIGIFIALSVIELASERIPSFVERGAPIIVGSFGAGAVLEFYAIESPLAQPRNFFGGQLIAAIIGVSIGKLFLLSDSFSSIQWLGGAISCATVTSIMALTKTIHPPAGATGLLAVVDDRLLRLGWFFIPVVLFNCTIMFGVALLVNNIQRAYPVYWWTPENLRAEKTEGEREKPADVEKGKPSEVVPDDASDSDRHERHDGKEIVLKPGGVLALPQDLFLMQEELQLLEEIANRL</sequence>
<evidence type="ECO:0000313" key="5">
    <source>
        <dbReference type="EMBL" id="CAG1962892.1"/>
    </source>
</evidence>
<keyword evidence="2" id="KW-1133">Transmembrane helix</keyword>
<keyword evidence="2" id="KW-0812">Transmembrane</keyword>
<proteinExistence type="predicted"/>
<feature type="transmembrane region" description="Helical" evidence="2">
    <location>
        <begin position="568"/>
        <end position="590"/>
    </location>
</feature>
<feature type="transmembrane region" description="Helical" evidence="2">
    <location>
        <begin position="439"/>
        <end position="459"/>
    </location>
</feature>
<feature type="compositionally biased region" description="Basic and acidic residues" evidence="1">
    <location>
        <begin position="637"/>
        <end position="646"/>
    </location>
</feature>
<dbReference type="PANTHER" id="PTHR32487">
    <property type="entry name" value="3-OXO-DELTA(4,5)-STEROID 5-BETA-REDUCTASE"/>
    <property type="match status" value="1"/>
</dbReference>
<dbReference type="InterPro" id="IPR058581">
    <property type="entry name" value="TM_HPP"/>
</dbReference>
<reference evidence="6" key="1">
    <citation type="submission" date="2019-04" db="EMBL/GenBank/DDBJ databases">
        <authorList>
            <person name="Melise S."/>
            <person name="Noan J."/>
            <person name="Okalmin O."/>
        </authorList>
    </citation>
    <scope>NUCLEOTIDE SEQUENCE</scope>
    <source>
        <strain evidence="6">FN9</strain>
    </source>
</reference>
<dbReference type="InterPro" id="IPR055222">
    <property type="entry name" value="PRISE-like_Rossmann-fold"/>
</dbReference>
<dbReference type="Pfam" id="PF22917">
    <property type="entry name" value="PRISE"/>
    <property type="match status" value="1"/>
</dbReference>